<reference evidence="3" key="1">
    <citation type="submission" date="2019-07" db="EMBL/GenBank/DDBJ databases">
        <title>Chitinimonas sp. nov., isolated from Ny-Alesund, arctica soil.</title>
        <authorList>
            <person name="Xu Q."/>
            <person name="Peng F."/>
        </authorList>
    </citation>
    <scope>NUCLEOTIDE SEQUENCE [LARGE SCALE GENOMIC DNA]</scope>
    <source>
        <strain evidence="3">R3-44</strain>
    </source>
</reference>
<dbReference type="InterPro" id="IPR009057">
    <property type="entry name" value="Homeodomain-like_sf"/>
</dbReference>
<organism evidence="2 3">
    <name type="scientific">Chitinimonas arctica</name>
    <dbReference type="NCBI Taxonomy" id="2594795"/>
    <lineage>
        <taxon>Bacteria</taxon>
        <taxon>Pseudomonadati</taxon>
        <taxon>Pseudomonadota</taxon>
        <taxon>Betaproteobacteria</taxon>
        <taxon>Neisseriales</taxon>
        <taxon>Chitinibacteraceae</taxon>
        <taxon>Chitinimonas</taxon>
    </lineage>
</organism>
<dbReference type="KEGG" id="cari:FNU76_10240"/>
<name>A0A516SEY8_9NEIS</name>
<dbReference type="Proteomes" id="UP000317550">
    <property type="component" value="Chromosome"/>
</dbReference>
<keyword evidence="3" id="KW-1185">Reference proteome</keyword>
<dbReference type="SUPFAM" id="SSF46689">
    <property type="entry name" value="Homeodomain-like"/>
    <property type="match status" value="1"/>
</dbReference>
<dbReference type="AlphaFoldDB" id="A0A516SEY8"/>
<evidence type="ECO:0000259" key="1">
    <source>
        <dbReference type="Pfam" id="PF08765"/>
    </source>
</evidence>
<dbReference type="EMBL" id="CP041730">
    <property type="protein sequence ID" value="QDQ26713.1"/>
    <property type="molecule type" value="Genomic_DNA"/>
</dbReference>
<proteinExistence type="predicted"/>
<dbReference type="OrthoDB" id="9152659at2"/>
<gene>
    <name evidence="2" type="ORF">FNU76_10240</name>
</gene>
<dbReference type="Gene3D" id="1.10.10.60">
    <property type="entry name" value="Homeodomain-like"/>
    <property type="match status" value="1"/>
</dbReference>
<protein>
    <recommendedName>
        <fullName evidence="1">Mor transcription activator domain-containing protein</fullName>
    </recommendedName>
</protein>
<sequence>MGRKTMTTTQDTLHADDARVSLLYDITAILREDIGLTEQLATPWALALVEGMCKRMGGEKRYIPGVDRTARDLAIRQEFNGQNRDLVCKKYGISRSRLYQIVSR</sequence>
<dbReference type="InterPro" id="IPR014875">
    <property type="entry name" value="Mor_transcription_activator"/>
</dbReference>
<feature type="domain" description="Mor transcription activator" evidence="1">
    <location>
        <begin position="23"/>
        <end position="104"/>
    </location>
</feature>
<evidence type="ECO:0000313" key="2">
    <source>
        <dbReference type="EMBL" id="QDQ26713.1"/>
    </source>
</evidence>
<evidence type="ECO:0000313" key="3">
    <source>
        <dbReference type="Proteomes" id="UP000317550"/>
    </source>
</evidence>
<dbReference type="Pfam" id="PF08765">
    <property type="entry name" value="Mor"/>
    <property type="match status" value="1"/>
</dbReference>
<accession>A0A516SEY8</accession>